<evidence type="ECO:0000259" key="5">
    <source>
        <dbReference type="Pfam" id="PF00588"/>
    </source>
</evidence>
<dbReference type="PANTHER" id="PTHR43453">
    <property type="entry name" value="RRNA METHYLASE-LIKE"/>
    <property type="match status" value="1"/>
</dbReference>
<accession>A0ABN9PH39</accession>
<keyword evidence="1" id="KW-0694">RNA-binding</keyword>
<protein>
    <recommendedName>
        <fullName evidence="5">tRNA/rRNA methyltransferase SpoU type domain-containing protein</fullName>
    </recommendedName>
</protein>
<organism evidence="6 7">
    <name type="scientific">Prorocentrum cordatum</name>
    <dbReference type="NCBI Taxonomy" id="2364126"/>
    <lineage>
        <taxon>Eukaryota</taxon>
        <taxon>Sar</taxon>
        <taxon>Alveolata</taxon>
        <taxon>Dinophyceae</taxon>
        <taxon>Prorocentrales</taxon>
        <taxon>Prorocentraceae</taxon>
        <taxon>Prorocentrum</taxon>
    </lineage>
</organism>
<reference evidence="6" key="1">
    <citation type="submission" date="2023-10" db="EMBL/GenBank/DDBJ databases">
        <authorList>
            <person name="Chen Y."/>
            <person name="Shah S."/>
            <person name="Dougan E. K."/>
            <person name="Thang M."/>
            <person name="Chan C."/>
        </authorList>
    </citation>
    <scope>NUCLEOTIDE SEQUENCE [LARGE SCALE GENOMIC DNA]</scope>
</reference>
<evidence type="ECO:0000256" key="3">
    <source>
        <dbReference type="ARBA" id="ARBA00022679"/>
    </source>
</evidence>
<evidence type="ECO:0000256" key="2">
    <source>
        <dbReference type="ARBA" id="ARBA00022603"/>
    </source>
</evidence>
<dbReference type="EMBL" id="CAUYUJ010000714">
    <property type="protein sequence ID" value="CAK0792116.1"/>
    <property type="molecule type" value="Genomic_DNA"/>
</dbReference>
<dbReference type="SUPFAM" id="SSF75217">
    <property type="entry name" value="alpha/beta knot"/>
    <property type="match status" value="1"/>
</dbReference>
<evidence type="ECO:0000313" key="6">
    <source>
        <dbReference type="EMBL" id="CAK0792116.1"/>
    </source>
</evidence>
<proteinExistence type="predicted"/>
<evidence type="ECO:0000256" key="4">
    <source>
        <dbReference type="SAM" id="MobiDB-lite"/>
    </source>
</evidence>
<keyword evidence="1" id="KW-0820">tRNA-binding</keyword>
<dbReference type="Gene3D" id="3.40.1280.10">
    <property type="match status" value="1"/>
</dbReference>
<gene>
    <name evidence="6" type="ORF">PCOR1329_LOCUS2817</name>
</gene>
<feature type="domain" description="tRNA/rRNA methyltransferase SpoU type" evidence="5">
    <location>
        <begin position="253"/>
        <end position="391"/>
    </location>
</feature>
<feature type="region of interest" description="Disordered" evidence="4">
    <location>
        <begin position="214"/>
        <end position="234"/>
    </location>
</feature>
<dbReference type="InterPro" id="IPR029026">
    <property type="entry name" value="tRNA_m1G_MTases_N"/>
</dbReference>
<keyword evidence="2" id="KW-0489">Methyltransferase</keyword>
<dbReference type="InterPro" id="IPR029028">
    <property type="entry name" value="Alpha/beta_knot_MTases"/>
</dbReference>
<dbReference type="InterPro" id="IPR033671">
    <property type="entry name" value="TrmH"/>
</dbReference>
<feature type="region of interest" description="Disordered" evidence="4">
    <location>
        <begin position="383"/>
        <end position="413"/>
    </location>
</feature>
<feature type="compositionally biased region" description="Low complexity" evidence="4">
    <location>
        <begin position="399"/>
        <end position="413"/>
    </location>
</feature>
<dbReference type="Pfam" id="PF00588">
    <property type="entry name" value="SpoU_methylase"/>
    <property type="match status" value="1"/>
</dbReference>
<comment type="caution">
    <text evidence="6">The sequence shown here is derived from an EMBL/GenBank/DDBJ whole genome shotgun (WGS) entry which is preliminary data.</text>
</comment>
<evidence type="ECO:0000256" key="1">
    <source>
        <dbReference type="ARBA" id="ARBA00022555"/>
    </source>
</evidence>
<name>A0ABN9PH39_9DINO</name>
<evidence type="ECO:0000313" key="7">
    <source>
        <dbReference type="Proteomes" id="UP001189429"/>
    </source>
</evidence>
<dbReference type="PANTHER" id="PTHR43453:SF3">
    <property type="entry name" value="TRNA_RRNA METHYLTRANSFERASE SPOU TYPE DOMAIN-CONTAINING PROTEIN"/>
    <property type="match status" value="1"/>
</dbReference>
<dbReference type="Proteomes" id="UP001189429">
    <property type="component" value="Unassembled WGS sequence"/>
</dbReference>
<dbReference type="InterPro" id="IPR001537">
    <property type="entry name" value="SpoU_MeTrfase"/>
</dbReference>
<keyword evidence="3" id="KW-0808">Transferase</keyword>
<sequence length="413" mass="42655">MDNLACESAALPAAAGTRAVDVFFGGAEAGAARARGLALARGEDVLCDLAAGDRGPGGAAACGGRRLVACVLRPAAPAAPGDAAEGGAEAAAAAALERVAAAVSAEIAPRLARAGECWPAAAELVRALRGAWEAHAAAGRGRLEALVQGACFEAVQGFGRTALLEPHGSDHEAAAFGERAAEWLDELLGGPWCWSPHQRRCLAEMRGLASTIHAGRGGAPPAPERARSQSPEGVAGVSASRVDAVIARRTGRFVLVLEGVRNSSNQQMIFRTCEALGIQELWLVPPPPGARYKAALGVRSRHASRGAERFLTVRRVGSPADVAAACQEEGRELWVSYCPPGGTEEPCRQQRQAERRAGGAPCVPLARGWVPQPLPRLALVLGSEGDGVSEDPQRCLGWPPGRCSSPRSASCSP</sequence>
<keyword evidence="7" id="KW-1185">Reference proteome</keyword>